<dbReference type="InParanoid" id="A0A6P5LQR6"/>
<protein>
    <submittedName>
        <fullName evidence="8">Carcinoembryonic antigen-related cell adhesion molecule 21-like</fullName>
    </submittedName>
</protein>
<dbReference type="PROSITE" id="PS51257">
    <property type="entry name" value="PROKAR_LIPOPROTEIN"/>
    <property type="match status" value="1"/>
</dbReference>
<feature type="signal peptide" evidence="5">
    <location>
        <begin position="1"/>
        <end position="34"/>
    </location>
</feature>
<dbReference type="GO" id="GO:0002682">
    <property type="term" value="P:regulation of immune system process"/>
    <property type="evidence" value="ECO:0007669"/>
    <property type="project" value="TreeGrafter"/>
</dbReference>
<dbReference type="PANTHER" id="PTHR44427:SF1">
    <property type="entry name" value="CARCINOEMBRYONIC ANTIGEN-RELATED CELL ADHESION MOLECULE 1"/>
    <property type="match status" value="1"/>
</dbReference>
<dbReference type="GO" id="GO:0009986">
    <property type="term" value="C:cell surface"/>
    <property type="evidence" value="ECO:0007669"/>
    <property type="project" value="TreeGrafter"/>
</dbReference>
<dbReference type="Proteomes" id="UP000515140">
    <property type="component" value="Unplaced"/>
</dbReference>
<dbReference type="GO" id="GO:0005886">
    <property type="term" value="C:plasma membrane"/>
    <property type="evidence" value="ECO:0007669"/>
    <property type="project" value="TreeGrafter"/>
</dbReference>
<dbReference type="InterPro" id="IPR050831">
    <property type="entry name" value="CEA_cell_adhesion"/>
</dbReference>
<evidence type="ECO:0000256" key="1">
    <source>
        <dbReference type="ARBA" id="ARBA00022729"/>
    </source>
</evidence>
<keyword evidence="1 5" id="KW-0732">Signal</keyword>
<comment type="similarity">
    <text evidence="4">Belongs to the immunoglobulin superfamily. CEA family.</text>
</comment>
<accession>A0A6P5LQR6</accession>
<evidence type="ECO:0000259" key="6">
    <source>
        <dbReference type="SMART" id="SM00409"/>
    </source>
</evidence>
<feature type="chain" id="PRO_5027545336" evidence="5">
    <location>
        <begin position="35"/>
        <end position="229"/>
    </location>
</feature>
<dbReference type="InterPro" id="IPR013783">
    <property type="entry name" value="Ig-like_fold"/>
</dbReference>
<dbReference type="Pfam" id="PF07686">
    <property type="entry name" value="V-set"/>
    <property type="match status" value="1"/>
</dbReference>
<dbReference type="GO" id="GO:0007165">
    <property type="term" value="P:signal transduction"/>
    <property type="evidence" value="ECO:0007669"/>
    <property type="project" value="TreeGrafter"/>
</dbReference>
<reference evidence="8" key="1">
    <citation type="submission" date="2025-08" db="UniProtKB">
        <authorList>
            <consortium name="RefSeq"/>
        </authorList>
    </citation>
    <scope>IDENTIFICATION</scope>
    <source>
        <tissue evidence="8">Spleen</tissue>
    </source>
</reference>
<dbReference type="RefSeq" id="XP_020859568.1">
    <property type="nucleotide sequence ID" value="XM_021003909.1"/>
</dbReference>
<dbReference type="AlphaFoldDB" id="A0A6P5LQR6"/>
<proteinExistence type="inferred from homology"/>
<evidence type="ECO:0000313" key="7">
    <source>
        <dbReference type="Proteomes" id="UP000515140"/>
    </source>
</evidence>
<name>A0A6P5LQR6_PHACI</name>
<keyword evidence="2" id="KW-0325">Glycoprotein</keyword>
<evidence type="ECO:0000256" key="4">
    <source>
        <dbReference type="ARBA" id="ARBA00038222"/>
    </source>
</evidence>
<organism evidence="7 8">
    <name type="scientific">Phascolarctos cinereus</name>
    <name type="common">Koala</name>
    <dbReference type="NCBI Taxonomy" id="38626"/>
    <lineage>
        <taxon>Eukaryota</taxon>
        <taxon>Metazoa</taxon>
        <taxon>Chordata</taxon>
        <taxon>Craniata</taxon>
        <taxon>Vertebrata</taxon>
        <taxon>Euteleostomi</taxon>
        <taxon>Mammalia</taxon>
        <taxon>Metatheria</taxon>
        <taxon>Diprotodontia</taxon>
        <taxon>Phascolarctidae</taxon>
        <taxon>Phascolarctos</taxon>
    </lineage>
</organism>
<gene>
    <name evidence="8" type="primary">LOC110220065</name>
</gene>
<dbReference type="PANTHER" id="PTHR44427">
    <property type="entry name" value="CARCINOEMBRYONIC ANTIGEN-RELATED CELL ADHESION MOLECULE 19"/>
    <property type="match status" value="1"/>
</dbReference>
<dbReference type="FunCoup" id="A0A6P5LQR6">
    <property type="interactions" value="145"/>
</dbReference>
<evidence type="ECO:0000256" key="2">
    <source>
        <dbReference type="ARBA" id="ARBA00023180"/>
    </source>
</evidence>
<dbReference type="InterPro" id="IPR013106">
    <property type="entry name" value="Ig_V-set"/>
</dbReference>
<evidence type="ECO:0000256" key="5">
    <source>
        <dbReference type="SAM" id="SignalP"/>
    </source>
</evidence>
<keyword evidence="3" id="KW-0393">Immunoglobulin domain</keyword>
<dbReference type="SMART" id="SM00409">
    <property type="entry name" value="IG"/>
    <property type="match status" value="2"/>
</dbReference>
<dbReference type="InterPro" id="IPR013151">
    <property type="entry name" value="Immunoglobulin_dom"/>
</dbReference>
<dbReference type="Gene3D" id="2.60.40.10">
    <property type="entry name" value="Immunoglobulins"/>
    <property type="match status" value="2"/>
</dbReference>
<dbReference type="InterPro" id="IPR036179">
    <property type="entry name" value="Ig-like_dom_sf"/>
</dbReference>
<dbReference type="KEGG" id="pcw:110220065"/>
<feature type="domain" description="Immunoglobulin" evidence="6">
    <location>
        <begin position="43"/>
        <end position="135"/>
    </location>
</feature>
<evidence type="ECO:0000256" key="3">
    <source>
        <dbReference type="ARBA" id="ARBA00023319"/>
    </source>
</evidence>
<dbReference type="GO" id="GO:1990782">
    <property type="term" value="F:protein tyrosine kinase binding"/>
    <property type="evidence" value="ECO:0007669"/>
    <property type="project" value="TreeGrafter"/>
</dbReference>
<dbReference type="InterPro" id="IPR003599">
    <property type="entry name" value="Ig_sub"/>
</dbReference>
<dbReference type="SUPFAM" id="SSF48726">
    <property type="entry name" value="Immunoglobulin"/>
    <property type="match status" value="2"/>
</dbReference>
<evidence type="ECO:0000313" key="8">
    <source>
        <dbReference type="RefSeq" id="XP_020859568.1"/>
    </source>
</evidence>
<sequence>MESPSKAPHSGDSPWTGLLITASILSCWIQPTSAQSDSFSVVPKPPYGTVGSSITLDIQGSSEQAPSYTWYGRTVGPSNQIVFYHVATGYHTTADNRKKIFSNSSLLISNLTLSDTDNYLVQFLNLRSILMVTARGHLAMYETASKPNINANNANIIENGTLVFTCSTEHEGMNILWFFNDKSLLLNERKYLSENNQTLTIKNVRRETLGPINVKSGIQSVPVEVTPSP</sequence>
<dbReference type="GeneID" id="110220065"/>
<keyword evidence="7" id="KW-1185">Reference proteome</keyword>
<feature type="domain" description="Immunoglobulin" evidence="6">
    <location>
        <begin position="151"/>
        <end position="226"/>
    </location>
</feature>
<dbReference type="Pfam" id="PF00047">
    <property type="entry name" value="ig"/>
    <property type="match status" value="1"/>
</dbReference>